<evidence type="ECO:0000256" key="1">
    <source>
        <dbReference type="SAM" id="MobiDB-lite"/>
    </source>
</evidence>
<reference evidence="3 4" key="1">
    <citation type="submission" date="2023-04" db="EMBL/GenBank/DDBJ databases">
        <title>Genomic diversity of scab-causing Streptomyces spp. in the province of Quebec, Canada.</title>
        <authorList>
            <person name="Biessy A."/>
            <person name="Cadieux M."/>
            <person name="Ciotola M."/>
            <person name="Filion M."/>
        </authorList>
    </citation>
    <scope>NUCLEOTIDE SEQUENCE [LARGE SCALE GENOMIC DNA]</scope>
    <source>
        <strain evidence="3 4">B21-103</strain>
    </source>
</reference>
<organism evidence="3 4">
    <name type="scientific">Streptomyces silvae</name>
    <dbReference type="NCBI Taxonomy" id="2803812"/>
    <lineage>
        <taxon>Bacteria</taxon>
        <taxon>Bacillati</taxon>
        <taxon>Actinomycetota</taxon>
        <taxon>Actinomycetes</taxon>
        <taxon>Kitasatosporales</taxon>
        <taxon>Streptomycetaceae</taxon>
        <taxon>Streptomyces</taxon>
    </lineage>
</organism>
<name>A0ABU8ADI5_9ACTN</name>
<comment type="caution">
    <text evidence="3">The sequence shown here is derived from an EMBL/GenBank/DDBJ whole genome shotgun (WGS) entry which is preliminary data.</text>
</comment>
<dbReference type="InterPro" id="IPR045794">
    <property type="entry name" value="Trypco1"/>
</dbReference>
<keyword evidence="4" id="KW-1185">Reference proteome</keyword>
<gene>
    <name evidence="3" type="ORF">QBA37_35365</name>
</gene>
<dbReference type="EMBL" id="JARUMK010000002">
    <property type="protein sequence ID" value="MEH0564450.1"/>
    <property type="molecule type" value="Genomic_DNA"/>
</dbReference>
<feature type="region of interest" description="Disordered" evidence="1">
    <location>
        <begin position="104"/>
        <end position="127"/>
    </location>
</feature>
<dbReference type="Pfam" id="PF19493">
    <property type="entry name" value="Trypco1"/>
    <property type="match status" value="1"/>
</dbReference>
<evidence type="ECO:0000313" key="3">
    <source>
        <dbReference type="EMBL" id="MEH0564450.1"/>
    </source>
</evidence>
<evidence type="ECO:0000313" key="4">
    <source>
        <dbReference type="Proteomes" id="UP001382181"/>
    </source>
</evidence>
<accession>A0ABU8ADI5</accession>
<dbReference type="Proteomes" id="UP001382181">
    <property type="component" value="Unassembled WGS sequence"/>
</dbReference>
<feature type="domain" description="Trypsin-co-occurring" evidence="2">
    <location>
        <begin position="13"/>
        <end position="104"/>
    </location>
</feature>
<protein>
    <submittedName>
        <fullName evidence="3">CU044_2847 family protein</fullName>
    </submittedName>
</protein>
<dbReference type="RefSeq" id="WP_334558837.1">
    <property type="nucleotide sequence ID" value="NZ_JARUMK010000002.1"/>
</dbReference>
<evidence type="ECO:0000259" key="2">
    <source>
        <dbReference type="Pfam" id="PF19493"/>
    </source>
</evidence>
<dbReference type="NCBIfam" id="NF041216">
    <property type="entry name" value="CU044_2847_fam"/>
    <property type="match status" value="1"/>
</dbReference>
<proteinExistence type="predicted"/>
<sequence length="127" mass="13124">MYVVEVPVSGADDRLLIEVREVGEGLVDVARPGQVVARGARSLQDMLRTVRPVADSFVDSFSRLAQAPDEINVSFGISLNAEADAIITSTSAAANFSVSLTWHRTGPAAGSDTGPPDGDGAAPDSAV</sequence>